<evidence type="ECO:0000313" key="2">
    <source>
        <dbReference type="Proteomes" id="UP001589814"/>
    </source>
</evidence>
<evidence type="ECO:0000313" key="1">
    <source>
        <dbReference type="EMBL" id="MFC0267822.1"/>
    </source>
</evidence>
<name>A0ABV6G475_9GAMM</name>
<gene>
    <name evidence="1" type="ORF">ACFFHW_07435</name>
</gene>
<reference evidence="1 2" key="1">
    <citation type="submission" date="2024-09" db="EMBL/GenBank/DDBJ databases">
        <authorList>
            <person name="Sun Q."/>
            <person name="Mori K."/>
        </authorList>
    </citation>
    <scope>NUCLEOTIDE SEQUENCE [LARGE SCALE GENOMIC DNA]</scope>
    <source>
        <strain evidence="1 2">CCM 7415</strain>
    </source>
</reference>
<dbReference type="Proteomes" id="UP001589814">
    <property type="component" value="Unassembled WGS sequence"/>
</dbReference>
<keyword evidence="2" id="KW-1185">Reference proteome</keyword>
<organism evidence="1 2">
    <name type="scientific">Kushneria aurantia</name>
    <dbReference type="NCBI Taxonomy" id="504092"/>
    <lineage>
        <taxon>Bacteria</taxon>
        <taxon>Pseudomonadati</taxon>
        <taxon>Pseudomonadota</taxon>
        <taxon>Gammaproteobacteria</taxon>
        <taxon>Oceanospirillales</taxon>
        <taxon>Halomonadaceae</taxon>
        <taxon>Kushneria</taxon>
    </lineage>
</organism>
<proteinExistence type="predicted"/>
<sequence>MVLNAADRAAFGAAKDDHLAEMALITLRGPAGLILAALSAE</sequence>
<dbReference type="RefSeq" id="WP_019951789.1">
    <property type="nucleotide sequence ID" value="NZ_JBHLVX010000023.1"/>
</dbReference>
<accession>A0ABV6G475</accession>
<dbReference type="EMBL" id="JBHLVX010000023">
    <property type="protein sequence ID" value="MFC0267822.1"/>
    <property type="molecule type" value="Genomic_DNA"/>
</dbReference>
<comment type="caution">
    <text evidence="1">The sequence shown here is derived from an EMBL/GenBank/DDBJ whole genome shotgun (WGS) entry which is preliminary data.</text>
</comment>
<protein>
    <submittedName>
        <fullName evidence="1">Uncharacterized protein</fullName>
    </submittedName>
</protein>